<feature type="domain" description="R13L1/DRL21-like LRR repeat region" evidence="6">
    <location>
        <begin position="264"/>
        <end position="398"/>
    </location>
</feature>
<dbReference type="GO" id="GO:0006952">
    <property type="term" value="P:defense response"/>
    <property type="evidence" value="ECO:0007669"/>
    <property type="project" value="UniProtKB-KW"/>
</dbReference>
<sequence>MSFDRLPSSLKKCFSYCSIFPKDAVIFIDDLIQLWVAQGFVHKSNESLVETEDIGNEYFKELLSNSFFQDIEWDLYGNIESCKMHDLVHDLSLLVSKGKTLVWDTSCNFDVQNCSTIRHLRVKSRGKGLLTIPRSVAQRLHSLFSNVDVFCSMASDLKSLRSLKLEGGWKELLASLGKLKHLRYLDISKTDVRTIPKSFSKLYNLQTSKFPDYGSLKKLPNGMANLISLRHIYSSRPRDISIMQLTSLRTLSHFDVGTKKGRRIEDLGCLSQLGGKLGIWKLEHVRSKLEASKANLKEKAKLHQLKLHWSNGYEREVNNNDEEVLESLQPHSNLKSLTIDGYKGKRFPSWMGNDVNSSGSSFLLDNMVELKLSNCNECTCIPNLGLLPFLKVLYIEGMENVRRMGHKLQPGGAESIRLFPALKTLTVADMQRLEEWVEVVEDAAVGSQGVIVFPCLEDVKISNCPLLKTWPMGGFSSHHKLCGLWIERCEKLMAIPSLDGLSTLTTFGLGDNNGLTSLPIGLGSCISLQFLQIKSCQNLNSIPIMNGLTSLEYLCLYCCDGLTCLPIGLDSCISLQKLKIEFCHNLISISDGIKKLRSLSVLEIKACGNIRSLPEGWLDSLTRLKKLSLGPFWLELEEFPGLTSIHQFHPSLELLILYGWDKLKSLPHQLRHLTALNELWLRYFNGLEALPEWLGDFSSLHWLEIRNCSNLTHLPSIEAMRGLCNLKYLQIFGCPKLKRRCAKKRGPEWSKISHIPNIYIHYKEI</sequence>
<evidence type="ECO:0000256" key="1">
    <source>
        <dbReference type="ARBA" id="ARBA00022614"/>
    </source>
</evidence>
<evidence type="ECO:0000313" key="7">
    <source>
        <dbReference type="EMBL" id="GKV50297.1"/>
    </source>
</evidence>
<dbReference type="AlphaFoldDB" id="A0AAV5ML93"/>
<evidence type="ECO:0000256" key="4">
    <source>
        <dbReference type="SAM" id="Coils"/>
    </source>
</evidence>
<organism evidence="7 8">
    <name type="scientific">Rubroshorea leprosula</name>
    <dbReference type="NCBI Taxonomy" id="152421"/>
    <lineage>
        <taxon>Eukaryota</taxon>
        <taxon>Viridiplantae</taxon>
        <taxon>Streptophyta</taxon>
        <taxon>Embryophyta</taxon>
        <taxon>Tracheophyta</taxon>
        <taxon>Spermatophyta</taxon>
        <taxon>Magnoliopsida</taxon>
        <taxon>eudicotyledons</taxon>
        <taxon>Gunneridae</taxon>
        <taxon>Pentapetalae</taxon>
        <taxon>rosids</taxon>
        <taxon>malvids</taxon>
        <taxon>Malvales</taxon>
        <taxon>Dipterocarpaceae</taxon>
        <taxon>Rubroshorea</taxon>
    </lineage>
</organism>
<dbReference type="EMBL" id="BPVZ01000355">
    <property type="protein sequence ID" value="GKV50297.1"/>
    <property type="molecule type" value="Genomic_DNA"/>
</dbReference>
<reference evidence="7 8" key="1">
    <citation type="journal article" date="2021" name="Commun. Biol.">
        <title>The genome of Shorea leprosula (Dipterocarpaceae) highlights the ecological relevance of drought in aseasonal tropical rainforests.</title>
        <authorList>
            <person name="Ng K.K.S."/>
            <person name="Kobayashi M.J."/>
            <person name="Fawcett J.A."/>
            <person name="Hatakeyama M."/>
            <person name="Paape T."/>
            <person name="Ng C.H."/>
            <person name="Ang C.C."/>
            <person name="Tnah L.H."/>
            <person name="Lee C.T."/>
            <person name="Nishiyama T."/>
            <person name="Sese J."/>
            <person name="O'Brien M.J."/>
            <person name="Copetti D."/>
            <person name="Mohd Noor M.I."/>
            <person name="Ong R.C."/>
            <person name="Putra M."/>
            <person name="Sireger I.Z."/>
            <person name="Indrioko S."/>
            <person name="Kosugi Y."/>
            <person name="Izuno A."/>
            <person name="Isagi Y."/>
            <person name="Lee S.L."/>
            <person name="Shimizu K.K."/>
        </authorList>
    </citation>
    <scope>NUCLEOTIDE SEQUENCE [LARGE SCALE GENOMIC DNA]</scope>
    <source>
        <strain evidence="7">214</strain>
    </source>
</reference>
<evidence type="ECO:0000256" key="3">
    <source>
        <dbReference type="ARBA" id="ARBA00022821"/>
    </source>
</evidence>
<dbReference type="FunFam" id="1.10.10.10:FF:000322">
    <property type="entry name" value="Probable disease resistance protein At1g63360"/>
    <property type="match status" value="1"/>
</dbReference>
<dbReference type="PANTHER" id="PTHR36766">
    <property type="entry name" value="PLANT BROAD-SPECTRUM MILDEW RESISTANCE PROTEIN RPW8"/>
    <property type="match status" value="1"/>
</dbReference>
<feature type="domain" description="R13L1/DRL21-like LRR repeat region" evidence="6">
    <location>
        <begin position="669"/>
        <end position="732"/>
    </location>
</feature>
<dbReference type="Pfam" id="PF23559">
    <property type="entry name" value="WHD_DRP"/>
    <property type="match status" value="1"/>
</dbReference>
<dbReference type="Gene3D" id="3.80.10.10">
    <property type="entry name" value="Ribonuclease Inhibitor"/>
    <property type="match status" value="3"/>
</dbReference>
<name>A0AAV5ML93_9ROSI</name>
<comment type="caution">
    <text evidence="7">The sequence shown here is derived from an EMBL/GenBank/DDBJ whole genome shotgun (WGS) entry which is preliminary data.</text>
</comment>
<keyword evidence="1" id="KW-0433">Leucine-rich repeat</keyword>
<dbReference type="InterPro" id="IPR036388">
    <property type="entry name" value="WH-like_DNA-bd_sf"/>
</dbReference>
<keyword evidence="3" id="KW-0611">Plant defense</keyword>
<dbReference type="InterPro" id="IPR058922">
    <property type="entry name" value="WHD_DRP"/>
</dbReference>
<evidence type="ECO:0000259" key="5">
    <source>
        <dbReference type="Pfam" id="PF23559"/>
    </source>
</evidence>
<keyword evidence="2" id="KW-0677">Repeat</keyword>
<dbReference type="PANTHER" id="PTHR36766:SF30">
    <property type="entry name" value="TIR-NBS TYPE DISEASE RESISTANCE PROTEIN-RELATED"/>
    <property type="match status" value="1"/>
</dbReference>
<dbReference type="Gene3D" id="1.10.10.10">
    <property type="entry name" value="Winged helix-like DNA-binding domain superfamily/Winged helix DNA-binding domain"/>
    <property type="match status" value="1"/>
</dbReference>
<dbReference type="SUPFAM" id="SSF52058">
    <property type="entry name" value="L domain-like"/>
    <property type="match status" value="2"/>
</dbReference>
<accession>A0AAV5ML93</accession>
<dbReference type="Proteomes" id="UP001054252">
    <property type="component" value="Unassembled WGS sequence"/>
</dbReference>
<dbReference type="Pfam" id="PF25019">
    <property type="entry name" value="LRR_R13L1-DRL21"/>
    <property type="match status" value="2"/>
</dbReference>
<evidence type="ECO:0000313" key="8">
    <source>
        <dbReference type="Proteomes" id="UP001054252"/>
    </source>
</evidence>
<gene>
    <name evidence="7" type="ORF">SLEP1_g57010</name>
</gene>
<evidence type="ECO:0000259" key="6">
    <source>
        <dbReference type="Pfam" id="PF25019"/>
    </source>
</evidence>
<feature type="coiled-coil region" evidence="4">
    <location>
        <begin position="279"/>
        <end position="306"/>
    </location>
</feature>
<keyword evidence="4" id="KW-0175">Coiled coil</keyword>
<proteinExistence type="predicted"/>
<protein>
    <submittedName>
        <fullName evidence="7">Uncharacterized protein</fullName>
    </submittedName>
</protein>
<dbReference type="InterPro" id="IPR032675">
    <property type="entry name" value="LRR_dom_sf"/>
</dbReference>
<keyword evidence="8" id="KW-1185">Reference proteome</keyword>
<feature type="domain" description="Disease resistance protein winged helix" evidence="5">
    <location>
        <begin position="19"/>
        <end position="91"/>
    </location>
</feature>
<dbReference type="InterPro" id="IPR056789">
    <property type="entry name" value="LRR_R13L1-DRL21"/>
</dbReference>
<evidence type="ECO:0000256" key="2">
    <source>
        <dbReference type="ARBA" id="ARBA00022737"/>
    </source>
</evidence>